<name>A0A078EZH6_BRANA</name>
<evidence type="ECO:0000313" key="1">
    <source>
        <dbReference type="EMBL" id="CDY07500.1"/>
    </source>
</evidence>
<proteinExistence type="predicted"/>
<dbReference type="EMBL" id="LK031979">
    <property type="protein sequence ID" value="CDY07500.1"/>
    <property type="molecule type" value="Genomic_DNA"/>
</dbReference>
<keyword evidence="2" id="KW-1185">Reference proteome</keyword>
<sequence>MLIHLSLSKLNQPVQLNLLATTNDIGFSLDTLSTCSINVKAHLYDHIHLQTKPTDNPNPTKLYKSNIHIINI</sequence>
<organism evidence="1 2">
    <name type="scientific">Brassica napus</name>
    <name type="common">Rape</name>
    <dbReference type="NCBI Taxonomy" id="3708"/>
    <lineage>
        <taxon>Eukaryota</taxon>
        <taxon>Viridiplantae</taxon>
        <taxon>Streptophyta</taxon>
        <taxon>Embryophyta</taxon>
        <taxon>Tracheophyta</taxon>
        <taxon>Spermatophyta</taxon>
        <taxon>Magnoliopsida</taxon>
        <taxon>eudicotyledons</taxon>
        <taxon>Gunneridae</taxon>
        <taxon>Pentapetalae</taxon>
        <taxon>rosids</taxon>
        <taxon>malvids</taxon>
        <taxon>Brassicales</taxon>
        <taxon>Brassicaceae</taxon>
        <taxon>Brassiceae</taxon>
        <taxon>Brassica</taxon>
    </lineage>
</organism>
<dbReference type="Proteomes" id="UP000028999">
    <property type="component" value="Unassembled WGS sequence"/>
</dbReference>
<evidence type="ECO:0000313" key="2">
    <source>
        <dbReference type="Proteomes" id="UP000028999"/>
    </source>
</evidence>
<gene>
    <name evidence="1" type="primary">BnaC06g15640D</name>
    <name evidence="1" type="ORF">GSBRNA2T00124506001</name>
</gene>
<protein>
    <submittedName>
        <fullName evidence="1">BnaC06g15640D protein</fullName>
    </submittedName>
</protein>
<accession>A0A078EZH6</accession>
<dbReference type="AlphaFoldDB" id="A0A078EZH6"/>
<dbReference type="PaxDb" id="3708-A0A078EZH6"/>
<reference evidence="1 2" key="1">
    <citation type="journal article" date="2014" name="Science">
        <title>Plant genetics. Early allopolyploid evolution in the post-Neolithic Brassica napus oilseed genome.</title>
        <authorList>
            <person name="Chalhoub B."/>
            <person name="Denoeud F."/>
            <person name="Liu S."/>
            <person name="Parkin I.A."/>
            <person name="Tang H."/>
            <person name="Wang X."/>
            <person name="Chiquet J."/>
            <person name="Belcram H."/>
            <person name="Tong C."/>
            <person name="Samans B."/>
            <person name="Correa M."/>
            <person name="Da Silva C."/>
            <person name="Just J."/>
            <person name="Falentin C."/>
            <person name="Koh C.S."/>
            <person name="Le Clainche I."/>
            <person name="Bernard M."/>
            <person name="Bento P."/>
            <person name="Noel B."/>
            <person name="Labadie K."/>
            <person name="Alberti A."/>
            <person name="Charles M."/>
            <person name="Arnaud D."/>
            <person name="Guo H."/>
            <person name="Daviaud C."/>
            <person name="Alamery S."/>
            <person name="Jabbari K."/>
            <person name="Zhao M."/>
            <person name="Edger P.P."/>
            <person name="Chelaifa H."/>
            <person name="Tack D."/>
            <person name="Lassalle G."/>
            <person name="Mestiri I."/>
            <person name="Schnel N."/>
            <person name="Le Paslier M.C."/>
            <person name="Fan G."/>
            <person name="Renault V."/>
            <person name="Bayer P.E."/>
            <person name="Golicz A.A."/>
            <person name="Manoli S."/>
            <person name="Lee T.H."/>
            <person name="Thi V.H."/>
            <person name="Chalabi S."/>
            <person name="Hu Q."/>
            <person name="Fan C."/>
            <person name="Tollenaere R."/>
            <person name="Lu Y."/>
            <person name="Battail C."/>
            <person name="Shen J."/>
            <person name="Sidebottom C.H."/>
            <person name="Wang X."/>
            <person name="Canaguier A."/>
            <person name="Chauveau A."/>
            <person name="Berard A."/>
            <person name="Deniot G."/>
            <person name="Guan M."/>
            <person name="Liu Z."/>
            <person name="Sun F."/>
            <person name="Lim Y.P."/>
            <person name="Lyons E."/>
            <person name="Town C.D."/>
            <person name="Bancroft I."/>
            <person name="Wang X."/>
            <person name="Meng J."/>
            <person name="Ma J."/>
            <person name="Pires J.C."/>
            <person name="King G.J."/>
            <person name="Brunel D."/>
            <person name="Delourme R."/>
            <person name="Renard M."/>
            <person name="Aury J.M."/>
            <person name="Adams K.L."/>
            <person name="Batley J."/>
            <person name="Snowdon R.J."/>
            <person name="Tost J."/>
            <person name="Edwards D."/>
            <person name="Zhou Y."/>
            <person name="Hua W."/>
            <person name="Sharpe A.G."/>
            <person name="Paterson A.H."/>
            <person name="Guan C."/>
            <person name="Wincker P."/>
        </authorList>
    </citation>
    <scope>NUCLEOTIDE SEQUENCE [LARGE SCALE GENOMIC DNA]</scope>
    <source>
        <strain evidence="2">cv. Darmor-bzh</strain>
    </source>
</reference>
<dbReference type="OMA" id="TCSINVK"/>
<dbReference type="Gramene" id="CDY07500">
    <property type="protein sequence ID" value="CDY07500"/>
    <property type="gene ID" value="GSBRNA2T00124506001"/>
</dbReference>